<dbReference type="OrthoDB" id="1699474at2759"/>
<name>A0A8T2AGR5_ARASU</name>
<keyword evidence="3" id="KW-1185">Reference proteome</keyword>
<feature type="compositionally biased region" description="Basic residues" evidence="1">
    <location>
        <begin position="73"/>
        <end position="85"/>
    </location>
</feature>
<evidence type="ECO:0000313" key="2">
    <source>
        <dbReference type="EMBL" id="KAG7573168.1"/>
    </source>
</evidence>
<feature type="region of interest" description="Disordered" evidence="1">
    <location>
        <begin position="34"/>
        <end position="142"/>
    </location>
</feature>
<reference evidence="2 3" key="1">
    <citation type="submission" date="2020-12" db="EMBL/GenBank/DDBJ databases">
        <title>Concerted genomic and epigenomic changes stabilize Arabidopsis allopolyploids.</title>
        <authorList>
            <person name="Chen Z."/>
        </authorList>
    </citation>
    <scope>NUCLEOTIDE SEQUENCE [LARGE SCALE GENOMIC DNA]</scope>
    <source>
        <strain evidence="2">As9502</strain>
        <tissue evidence="2">Leaf</tissue>
    </source>
</reference>
<feature type="compositionally biased region" description="Basic and acidic residues" evidence="1">
    <location>
        <begin position="86"/>
        <end position="101"/>
    </location>
</feature>
<gene>
    <name evidence="2" type="ORF">ISN44_As09g014860</name>
</gene>
<feature type="region of interest" description="Disordered" evidence="1">
    <location>
        <begin position="1"/>
        <end position="21"/>
    </location>
</feature>
<proteinExistence type="predicted"/>
<protein>
    <submittedName>
        <fullName evidence="2">Uncharacterized protein</fullName>
    </submittedName>
</protein>
<evidence type="ECO:0000313" key="3">
    <source>
        <dbReference type="Proteomes" id="UP000694251"/>
    </source>
</evidence>
<feature type="region of interest" description="Disordered" evidence="1">
    <location>
        <begin position="214"/>
        <end position="239"/>
    </location>
</feature>
<accession>A0A8T2AGR5</accession>
<evidence type="ECO:0000256" key="1">
    <source>
        <dbReference type="SAM" id="MobiDB-lite"/>
    </source>
</evidence>
<feature type="compositionally biased region" description="Basic residues" evidence="1">
    <location>
        <begin position="120"/>
        <end position="138"/>
    </location>
</feature>
<dbReference type="Proteomes" id="UP000694251">
    <property type="component" value="Chromosome 9"/>
</dbReference>
<comment type="caution">
    <text evidence="2">The sequence shown here is derived from an EMBL/GenBank/DDBJ whole genome shotgun (WGS) entry which is preliminary data.</text>
</comment>
<sequence>MEEKNTAGKRKPVPSIPANYISILQLQERWLNEKEKKRKEEEEEERRRKQEAEEEKKIKEEDLKKAEEEKRMNRNNRKHFGRKKKSIDGGEARFVEKEKPEVTTAMESCGGEDTAEGLLKKKKKKNKGSRRKRYNSKKKNQDMAVVEDVVDCGCVSIPPPESVVTENVTPVKDVVRVYRKKGEKETKSKEVTDVMAIETKFENLFIKREEETKTLKAQTQTKSINRNRPKQGKDFAHQRVKMPIGAASMVWVKKERANDGIASGVKPLNA</sequence>
<dbReference type="EMBL" id="JAEFBJ010000009">
    <property type="protein sequence ID" value="KAG7573168.1"/>
    <property type="molecule type" value="Genomic_DNA"/>
</dbReference>
<feature type="compositionally biased region" description="Polar residues" evidence="1">
    <location>
        <begin position="215"/>
        <end position="224"/>
    </location>
</feature>
<organism evidence="2 3">
    <name type="scientific">Arabidopsis suecica</name>
    <name type="common">Swedish thale-cress</name>
    <name type="synonym">Cardaminopsis suecica</name>
    <dbReference type="NCBI Taxonomy" id="45249"/>
    <lineage>
        <taxon>Eukaryota</taxon>
        <taxon>Viridiplantae</taxon>
        <taxon>Streptophyta</taxon>
        <taxon>Embryophyta</taxon>
        <taxon>Tracheophyta</taxon>
        <taxon>Spermatophyta</taxon>
        <taxon>Magnoliopsida</taxon>
        <taxon>eudicotyledons</taxon>
        <taxon>Gunneridae</taxon>
        <taxon>Pentapetalae</taxon>
        <taxon>rosids</taxon>
        <taxon>malvids</taxon>
        <taxon>Brassicales</taxon>
        <taxon>Brassicaceae</taxon>
        <taxon>Camelineae</taxon>
        <taxon>Arabidopsis</taxon>
    </lineage>
</organism>
<dbReference type="AlphaFoldDB" id="A0A8T2AGR5"/>
<feature type="compositionally biased region" description="Basic and acidic residues" evidence="1">
    <location>
        <begin position="34"/>
        <end position="72"/>
    </location>
</feature>